<dbReference type="Gene3D" id="3.40.50.2300">
    <property type="match status" value="1"/>
</dbReference>
<dbReference type="InterPro" id="IPR058245">
    <property type="entry name" value="NreC/VraR/RcsB-like_REC"/>
</dbReference>
<comment type="caution">
    <text evidence="6">The sequence shown here is derived from an EMBL/GenBank/DDBJ whole genome shotgun (WGS) entry which is preliminary data.</text>
</comment>
<dbReference type="EMBL" id="WAIE01000008">
    <property type="protein sequence ID" value="KAB1439094.1"/>
    <property type="molecule type" value="Genomic_DNA"/>
</dbReference>
<dbReference type="GO" id="GO:0005886">
    <property type="term" value="C:plasma membrane"/>
    <property type="evidence" value="ECO:0007669"/>
    <property type="project" value="TreeGrafter"/>
</dbReference>
<dbReference type="InterPro" id="IPR000160">
    <property type="entry name" value="GGDEF_dom"/>
</dbReference>
<dbReference type="CDD" id="cd17535">
    <property type="entry name" value="REC_NarL-like"/>
    <property type="match status" value="1"/>
</dbReference>
<gene>
    <name evidence="6" type="ORF">F8A88_14405</name>
</gene>
<dbReference type="PROSITE" id="PS50887">
    <property type="entry name" value="GGDEF"/>
    <property type="match status" value="1"/>
</dbReference>
<accession>A0A6N6MXZ2</accession>
<keyword evidence="7" id="KW-1185">Reference proteome</keyword>
<dbReference type="EC" id="2.7.7.65" evidence="1"/>
<dbReference type="CDD" id="cd01949">
    <property type="entry name" value="GGDEF"/>
    <property type="match status" value="1"/>
</dbReference>
<dbReference type="SUPFAM" id="SSF55073">
    <property type="entry name" value="Nucleotide cyclase"/>
    <property type="match status" value="1"/>
</dbReference>
<dbReference type="PANTHER" id="PTHR45138:SF9">
    <property type="entry name" value="DIGUANYLATE CYCLASE DGCM-RELATED"/>
    <property type="match status" value="1"/>
</dbReference>
<dbReference type="InterPro" id="IPR029787">
    <property type="entry name" value="Nucleotide_cyclase"/>
</dbReference>
<feature type="domain" description="Response regulatory" evidence="4">
    <location>
        <begin position="21"/>
        <end position="135"/>
    </location>
</feature>
<dbReference type="GO" id="GO:0052621">
    <property type="term" value="F:diguanylate cyclase activity"/>
    <property type="evidence" value="ECO:0007669"/>
    <property type="project" value="UniProtKB-EC"/>
</dbReference>
<dbReference type="AlphaFoldDB" id="A0A6N6MXZ2"/>
<dbReference type="Pfam" id="PF00990">
    <property type="entry name" value="GGDEF"/>
    <property type="match status" value="1"/>
</dbReference>
<evidence type="ECO:0000256" key="2">
    <source>
        <dbReference type="ARBA" id="ARBA00034247"/>
    </source>
</evidence>
<comment type="catalytic activity">
    <reaction evidence="2">
        <text>2 GTP = 3',3'-c-di-GMP + 2 diphosphate</text>
        <dbReference type="Rhea" id="RHEA:24898"/>
        <dbReference type="ChEBI" id="CHEBI:33019"/>
        <dbReference type="ChEBI" id="CHEBI:37565"/>
        <dbReference type="ChEBI" id="CHEBI:58805"/>
        <dbReference type="EC" id="2.7.7.65"/>
    </reaction>
</comment>
<dbReference type="SUPFAM" id="SSF52172">
    <property type="entry name" value="CheY-like"/>
    <property type="match status" value="1"/>
</dbReference>
<evidence type="ECO:0000259" key="5">
    <source>
        <dbReference type="PROSITE" id="PS50887"/>
    </source>
</evidence>
<proteinExistence type="predicted"/>
<keyword evidence="3" id="KW-0597">Phosphoprotein</keyword>
<name>A0A6N6MXZ2_9BACT</name>
<evidence type="ECO:0000256" key="1">
    <source>
        <dbReference type="ARBA" id="ARBA00012528"/>
    </source>
</evidence>
<evidence type="ECO:0000313" key="6">
    <source>
        <dbReference type="EMBL" id="KAB1439094.1"/>
    </source>
</evidence>
<dbReference type="GO" id="GO:1902201">
    <property type="term" value="P:negative regulation of bacterial-type flagellum-dependent cell motility"/>
    <property type="evidence" value="ECO:0007669"/>
    <property type="project" value="TreeGrafter"/>
</dbReference>
<dbReference type="Gene3D" id="3.30.70.270">
    <property type="match status" value="1"/>
</dbReference>
<dbReference type="GO" id="GO:0043709">
    <property type="term" value="P:cell adhesion involved in single-species biofilm formation"/>
    <property type="evidence" value="ECO:0007669"/>
    <property type="project" value="TreeGrafter"/>
</dbReference>
<dbReference type="NCBIfam" id="TIGR00254">
    <property type="entry name" value="GGDEF"/>
    <property type="match status" value="1"/>
</dbReference>
<evidence type="ECO:0000259" key="4">
    <source>
        <dbReference type="PROSITE" id="PS50110"/>
    </source>
</evidence>
<dbReference type="Pfam" id="PF00072">
    <property type="entry name" value="Response_reg"/>
    <property type="match status" value="1"/>
</dbReference>
<dbReference type="InterPro" id="IPR050469">
    <property type="entry name" value="Diguanylate_Cyclase"/>
</dbReference>
<evidence type="ECO:0000313" key="7">
    <source>
        <dbReference type="Proteomes" id="UP000438699"/>
    </source>
</evidence>
<evidence type="ECO:0000256" key="3">
    <source>
        <dbReference type="PROSITE-ProRule" id="PRU00169"/>
    </source>
</evidence>
<organism evidence="6 7">
    <name type="scientific">Pseudodesulfovibrio senegalensis</name>
    <dbReference type="NCBI Taxonomy" id="1721087"/>
    <lineage>
        <taxon>Bacteria</taxon>
        <taxon>Pseudomonadati</taxon>
        <taxon>Thermodesulfobacteriota</taxon>
        <taxon>Desulfovibrionia</taxon>
        <taxon>Desulfovibrionales</taxon>
        <taxon>Desulfovibrionaceae</taxon>
    </lineage>
</organism>
<reference evidence="6 7" key="1">
    <citation type="journal article" date="2017" name="Int. J. Syst. Evol. Microbiol.">
        <title>Desulfovibrio senegalensis sp. nov., a mesophilic sulfate reducer isolated from marine sediment.</title>
        <authorList>
            <person name="Thioye A."/>
            <person name="Gam Z.B.A."/>
            <person name="Mbengue M."/>
            <person name="Cayol J.L."/>
            <person name="Joseph-Bartoli M."/>
            <person name="Toure-Kane C."/>
            <person name="Labat M."/>
        </authorList>
    </citation>
    <scope>NUCLEOTIDE SEQUENCE [LARGE SCALE GENOMIC DNA]</scope>
    <source>
        <strain evidence="6 7">DSM 101509</strain>
    </source>
</reference>
<dbReference type="SMART" id="SM00448">
    <property type="entry name" value="REC"/>
    <property type="match status" value="1"/>
</dbReference>
<sequence length="433" mass="48564">MHGLYWRMTGGSMRDAKRNLSVQVVMADDFERERIAALLARVAGTVREARDGREGLRLWREHRPDMVLTDMVLPVLDGPDMIAAIREDDEDVPVLVAYDLYNPKVLLKAVEMNIDAFLRMPVRDKRLLEAVRRCARTVFMRKKLEKSDTMLWNLLDVFPGMALLEHDGRTVYANRKLAAYLGFDSHRHMHAAGASLGGNIVEINGEPYQGGDSGWVRTVVDDQLDRDQVLRIKGRGNPSGVPGVFTVTHSPFPNSRLRLFSFQDISELEDERAMLQDEASTDPLTQALNRRSFLRLLDAELAAGHAPGLVMFDIDHFKSINDEYGHDVGDAVLREISALVRDNIRETDRLARWGGEEFMVLSPGSSMQRTAQVAERLRRAVESFSFTGVPRPVTSSFGAAVAAGSEDREAFVKRVDMALYQAKEGGRNRVVQG</sequence>
<dbReference type="Proteomes" id="UP000438699">
    <property type="component" value="Unassembled WGS sequence"/>
</dbReference>
<dbReference type="InterPro" id="IPR001789">
    <property type="entry name" value="Sig_transdc_resp-reg_receiver"/>
</dbReference>
<dbReference type="GO" id="GO:0000160">
    <property type="term" value="P:phosphorelay signal transduction system"/>
    <property type="evidence" value="ECO:0007669"/>
    <property type="project" value="InterPro"/>
</dbReference>
<dbReference type="InterPro" id="IPR011006">
    <property type="entry name" value="CheY-like_superfamily"/>
</dbReference>
<dbReference type="FunFam" id="3.30.70.270:FF:000001">
    <property type="entry name" value="Diguanylate cyclase domain protein"/>
    <property type="match status" value="1"/>
</dbReference>
<dbReference type="SMART" id="SM00267">
    <property type="entry name" value="GGDEF"/>
    <property type="match status" value="1"/>
</dbReference>
<feature type="domain" description="GGDEF" evidence="5">
    <location>
        <begin position="305"/>
        <end position="433"/>
    </location>
</feature>
<dbReference type="PROSITE" id="PS50110">
    <property type="entry name" value="RESPONSE_REGULATORY"/>
    <property type="match status" value="1"/>
</dbReference>
<protein>
    <recommendedName>
        <fullName evidence="1">diguanylate cyclase</fullName>
        <ecNumber evidence="1">2.7.7.65</ecNumber>
    </recommendedName>
</protein>
<dbReference type="PANTHER" id="PTHR45138">
    <property type="entry name" value="REGULATORY COMPONENTS OF SENSORY TRANSDUCTION SYSTEM"/>
    <property type="match status" value="1"/>
</dbReference>
<feature type="modified residue" description="4-aspartylphosphate" evidence="3">
    <location>
        <position position="70"/>
    </location>
</feature>
<dbReference type="InterPro" id="IPR043128">
    <property type="entry name" value="Rev_trsase/Diguanyl_cyclase"/>
</dbReference>